<name>A0A011NKR4_9PROT</name>
<protein>
    <submittedName>
        <fullName evidence="3">DNA metabolism protein</fullName>
    </submittedName>
</protein>
<accession>A0A011NKR4</accession>
<keyword evidence="4" id="KW-1185">Reference proteome</keyword>
<comment type="caution">
    <text evidence="3">The sequence shown here is derived from an EMBL/GenBank/DDBJ whole genome shotgun (WGS) entry which is preliminary data.</text>
</comment>
<reference evidence="3" key="1">
    <citation type="submission" date="2014-02" db="EMBL/GenBank/DDBJ databases">
        <title>Expanding our view of genomic diversity in Candidatus Accumulibacter clades.</title>
        <authorList>
            <person name="Skennerton C.T."/>
            <person name="Barr J.J."/>
            <person name="Slater F.R."/>
            <person name="Bond P.L."/>
            <person name="Tyson G.W."/>
        </authorList>
    </citation>
    <scope>NUCLEOTIDE SEQUENCE [LARGE SCALE GENOMIC DNA]</scope>
</reference>
<dbReference type="AlphaFoldDB" id="A0A011NKR4"/>
<dbReference type="STRING" id="1454001.AW08_03588"/>
<dbReference type="InterPro" id="IPR025404">
    <property type="entry name" value="DUF4130"/>
</dbReference>
<dbReference type="EMBL" id="JFAX01000031">
    <property type="protein sequence ID" value="EXI64965.1"/>
    <property type="molecule type" value="Genomic_DNA"/>
</dbReference>
<sequence>MRSVFIEPSFEAWRQQARALLAAAVPPEEVLWSEQGEQAALFPASEAVAPHAVPVAKVSAAFLAIARTAAAHTAPQRWATLYRLLWRLTHGGERHLLSIPTDRDVRTVQEWCKAVRRGVHKMRAFVRFRLVGTDDATGREQFVAWFEPDYPLVRLVAPFFQKRFAGMDWSILTPHECVHWDGATLHFTPGVPRSAAADEDALDELWRTYFRSIFNPARLKVKAMHAAMPKKYWKNLPEAELIPELIAGSEQRVARMLMSEARPAKPAAGNPYLDRLRHMNDSEEPAE</sequence>
<evidence type="ECO:0000313" key="4">
    <source>
        <dbReference type="Proteomes" id="UP000020218"/>
    </source>
</evidence>
<evidence type="ECO:0000259" key="2">
    <source>
        <dbReference type="Pfam" id="PF13566"/>
    </source>
</evidence>
<evidence type="ECO:0000256" key="1">
    <source>
        <dbReference type="SAM" id="MobiDB-lite"/>
    </source>
</evidence>
<gene>
    <name evidence="3" type="ORF">AW08_03588</name>
</gene>
<dbReference type="PATRIC" id="fig|1454001.3.peg.3622"/>
<dbReference type="InterPro" id="IPR023875">
    <property type="entry name" value="DNA_repair_put"/>
</dbReference>
<proteinExistence type="predicted"/>
<organism evidence="3 4">
    <name type="scientific">Candidatus Accumulibacter adjunctus</name>
    <dbReference type="NCBI Taxonomy" id="1454001"/>
    <lineage>
        <taxon>Bacteria</taxon>
        <taxon>Pseudomonadati</taxon>
        <taxon>Pseudomonadota</taxon>
        <taxon>Betaproteobacteria</taxon>
        <taxon>Candidatus Accumulibacter</taxon>
    </lineage>
</organism>
<evidence type="ECO:0000313" key="3">
    <source>
        <dbReference type="EMBL" id="EXI64965.1"/>
    </source>
</evidence>
<dbReference type="Pfam" id="PF13566">
    <property type="entry name" value="DUF4130"/>
    <property type="match status" value="1"/>
</dbReference>
<feature type="domain" description="DUF4130" evidence="2">
    <location>
        <begin position="75"/>
        <end position="238"/>
    </location>
</feature>
<dbReference type="Proteomes" id="UP000020218">
    <property type="component" value="Unassembled WGS sequence"/>
</dbReference>
<feature type="region of interest" description="Disordered" evidence="1">
    <location>
        <begin position="261"/>
        <end position="287"/>
    </location>
</feature>
<dbReference type="NCBIfam" id="TIGR03915">
    <property type="entry name" value="SAM_7_link_chp"/>
    <property type="match status" value="1"/>
</dbReference>